<dbReference type="GO" id="GO:0046872">
    <property type="term" value="F:metal ion binding"/>
    <property type="evidence" value="ECO:0007669"/>
    <property type="project" value="UniProtKB-KW"/>
</dbReference>
<dbReference type="AlphaFoldDB" id="A0A133VM89"/>
<dbReference type="GO" id="GO:0051536">
    <property type="term" value="F:iron-sulfur cluster binding"/>
    <property type="evidence" value="ECO:0007669"/>
    <property type="project" value="UniProtKB-KW"/>
</dbReference>
<dbReference type="GO" id="GO:0003824">
    <property type="term" value="F:catalytic activity"/>
    <property type="evidence" value="ECO:0007669"/>
    <property type="project" value="InterPro"/>
</dbReference>
<dbReference type="EMBL" id="LHYH01000001">
    <property type="protein sequence ID" value="KXB07576.1"/>
    <property type="molecule type" value="Genomic_DNA"/>
</dbReference>
<keyword evidence="1" id="KW-0949">S-adenosyl-L-methionine</keyword>
<gene>
    <name evidence="6" type="ORF">AKJ54_00055</name>
</gene>
<evidence type="ECO:0000259" key="5">
    <source>
        <dbReference type="Pfam" id="PF04055"/>
    </source>
</evidence>
<dbReference type="Gene3D" id="3.20.20.70">
    <property type="entry name" value="Aldolase class I"/>
    <property type="match status" value="1"/>
</dbReference>
<name>A0A133VM89_9EURY</name>
<reference evidence="6 7" key="1">
    <citation type="journal article" date="2016" name="Sci. Rep.">
        <title>Metabolic traits of an uncultured archaeal lineage -MSBL1- from brine pools of the Red Sea.</title>
        <authorList>
            <person name="Mwirichia R."/>
            <person name="Alam I."/>
            <person name="Rashid M."/>
            <person name="Vinu M."/>
            <person name="Ba-Alawi W."/>
            <person name="Anthony Kamau A."/>
            <person name="Kamanda Ngugi D."/>
            <person name="Goker M."/>
            <person name="Klenk H.P."/>
            <person name="Bajic V."/>
            <person name="Stingl U."/>
        </authorList>
    </citation>
    <scope>NUCLEOTIDE SEQUENCE [LARGE SCALE GENOMIC DNA]</scope>
    <source>
        <strain evidence="6">SCGC-AAA382K21</strain>
    </source>
</reference>
<keyword evidence="7" id="KW-1185">Reference proteome</keyword>
<dbReference type="PANTHER" id="PTHR43075">
    <property type="entry name" value="FORMATE LYASE ACTIVATING ENZYME, PUTATIVE (AFU_ORTHOLOGUE AFUA_2G15630)-RELATED"/>
    <property type="match status" value="1"/>
</dbReference>
<sequence length="363" mass="41616">MWRILGKTSDVSSKETKAVKSLERYFSVVRDELPARFKVCKKTPVEINLDEDITELWKSHDKALEDFCELLARVDKGKVKLDEISTPKRSLLDLKCEISDRILESCHFCEHSCKVDRKEGETGICGVSKYPKIASEFVHMGEEPELVPSYTIFFSGCTLKCQFCQNWDISQNPETGQESSPKKISSLISKRRENGVKNVNWVGGDPTPNLHNVLASLKECEVNIPSVWNSNMYLSEEGMKLLSGTQDIYLTDFKYGNDECAQKYSKIPNYWKVLTRNHKLAFDDSDLIIRHLILPEHVECCTKPILNWIAENLDLSTRINIMDQYRPAGRARKYQELSRPITGDEMDRAIEIAQENGLKNVIR</sequence>
<organism evidence="6 7">
    <name type="scientific">candidate division MSBL1 archaeon SCGC-AAA382K21</name>
    <dbReference type="NCBI Taxonomy" id="1698283"/>
    <lineage>
        <taxon>Archaea</taxon>
        <taxon>Methanobacteriati</taxon>
        <taxon>Methanobacteriota</taxon>
        <taxon>candidate division MSBL1</taxon>
    </lineage>
</organism>
<feature type="domain" description="Radical SAM core" evidence="5">
    <location>
        <begin position="152"/>
        <end position="300"/>
    </location>
</feature>
<comment type="caution">
    <text evidence="6">The sequence shown here is derived from an EMBL/GenBank/DDBJ whole genome shotgun (WGS) entry which is preliminary data.</text>
</comment>
<keyword evidence="2" id="KW-0479">Metal-binding</keyword>
<dbReference type="SFLD" id="SFLDS00029">
    <property type="entry name" value="Radical_SAM"/>
    <property type="match status" value="1"/>
</dbReference>
<dbReference type="InterPro" id="IPR013785">
    <property type="entry name" value="Aldolase_TIM"/>
</dbReference>
<dbReference type="PATRIC" id="fig|1698283.3.peg.11"/>
<evidence type="ECO:0000256" key="3">
    <source>
        <dbReference type="ARBA" id="ARBA00023004"/>
    </source>
</evidence>
<evidence type="ECO:0000313" key="7">
    <source>
        <dbReference type="Proteomes" id="UP000070504"/>
    </source>
</evidence>
<keyword evidence="4" id="KW-0411">Iron-sulfur</keyword>
<accession>A0A133VM89</accession>
<evidence type="ECO:0000256" key="4">
    <source>
        <dbReference type="ARBA" id="ARBA00023014"/>
    </source>
</evidence>
<dbReference type="PANTHER" id="PTHR43075:SF1">
    <property type="entry name" value="FORMATE LYASE ACTIVATING ENZYME, PUTATIVE (AFU_ORTHOLOGUE AFUA_2G15630)-RELATED"/>
    <property type="match status" value="1"/>
</dbReference>
<dbReference type="InterPro" id="IPR040085">
    <property type="entry name" value="MJ0674-like"/>
</dbReference>
<protein>
    <recommendedName>
        <fullName evidence="5">Radical SAM core domain-containing protein</fullName>
    </recommendedName>
</protein>
<dbReference type="SFLD" id="SFLDG01099">
    <property type="entry name" value="Uncharacterised_Radical_SAM_Su"/>
    <property type="match status" value="1"/>
</dbReference>
<evidence type="ECO:0000256" key="1">
    <source>
        <dbReference type="ARBA" id="ARBA00022691"/>
    </source>
</evidence>
<dbReference type="Pfam" id="PF04055">
    <property type="entry name" value="Radical_SAM"/>
    <property type="match status" value="1"/>
</dbReference>
<dbReference type="InterPro" id="IPR007197">
    <property type="entry name" value="rSAM"/>
</dbReference>
<evidence type="ECO:0000256" key="2">
    <source>
        <dbReference type="ARBA" id="ARBA00022723"/>
    </source>
</evidence>
<dbReference type="SUPFAM" id="SSF102114">
    <property type="entry name" value="Radical SAM enzymes"/>
    <property type="match status" value="1"/>
</dbReference>
<proteinExistence type="predicted"/>
<dbReference type="InterPro" id="IPR058240">
    <property type="entry name" value="rSAM_sf"/>
</dbReference>
<keyword evidence="3" id="KW-0408">Iron</keyword>
<dbReference type="Proteomes" id="UP000070504">
    <property type="component" value="Unassembled WGS sequence"/>
</dbReference>
<evidence type="ECO:0000313" key="6">
    <source>
        <dbReference type="EMBL" id="KXB07576.1"/>
    </source>
</evidence>
<dbReference type="CDD" id="cd01335">
    <property type="entry name" value="Radical_SAM"/>
    <property type="match status" value="1"/>
</dbReference>